<evidence type="ECO:0000256" key="12">
    <source>
        <dbReference type="ARBA" id="ARBA00023133"/>
    </source>
</evidence>
<dbReference type="PANTHER" id="PTHR13693:SF102">
    <property type="entry name" value="2-AMINO-3-KETOBUTYRATE COENZYME A LIGASE, MITOCHONDRIAL"/>
    <property type="match status" value="1"/>
</dbReference>
<evidence type="ECO:0000256" key="5">
    <source>
        <dbReference type="ARBA" id="ARBA00008392"/>
    </source>
</evidence>
<evidence type="ECO:0000256" key="2">
    <source>
        <dbReference type="ARBA" id="ARBA00004170"/>
    </source>
</evidence>
<evidence type="ECO:0000313" key="24">
    <source>
        <dbReference type="Proteomes" id="UP001163046"/>
    </source>
</evidence>
<dbReference type="PROSITE" id="PS00599">
    <property type="entry name" value="AA_TRANSFER_CLASS_2"/>
    <property type="match status" value="1"/>
</dbReference>
<dbReference type="InterPro" id="IPR004839">
    <property type="entry name" value="Aminotransferase_I/II_large"/>
</dbReference>
<comment type="cofactor">
    <cofactor evidence="1 19">
        <name>pyridoxal 5'-phosphate</name>
        <dbReference type="ChEBI" id="CHEBI:597326"/>
    </cofactor>
</comment>
<dbReference type="InterPro" id="IPR050087">
    <property type="entry name" value="AON_synthase_class-II"/>
</dbReference>
<reference evidence="23" key="1">
    <citation type="submission" date="2023-01" db="EMBL/GenBank/DDBJ databases">
        <title>Genome assembly of the deep-sea coral Lophelia pertusa.</title>
        <authorList>
            <person name="Herrera S."/>
            <person name="Cordes E."/>
        </authorList>
    </citation>
    <scope>NUCLEOTIDE SEQUENCE</scope>
    <source>
        <strain evidence="23">USNM1676648</strain>
        <tissue evidence="23">Polyp</tissue>
    </source>
</reference>
<evidence type="ECO:0000256" key="18">
    <source>
        <dbReference type="ARBA" id="ARBA00049013"/>
    </source>
</evidence>
<name>A0A9X0CVT1_9CNID</name>
<dbReference type="InterPro" id="IPR015118">
    <property type="entry name" value="5aminolev_synth_preseq"/>
</dbReference>
<evidence type="ECO:0000313" key="23">
    <source>
        <dbReference type="EMBL" id="KAJ7377892.1"/>
    </source>
</evidence>
<evidence type="ECO:0000256" key="3">
    <source>
        <dbReference type="ARBA" id="ARBA00004273"/>
    </source>
</evidence>
<evidence type="ECO:0000259" key="22">
    <source>
        <dbReference type="Pfam" id="PF09029"/>
    </source>
</evidence>
<dbReference type="AlphaFoldDB" id="A0A9X0CVT1"/>
<organism evidence="23 24">
    <name type="scientific">Desmophyllum pertusum</name>
    <dbReference type="NCBI Taxonomy" id="174260"/>
    <lineage>
        <taxon>Eukaryota</taxon>
        <taxon>Metazoa</taxon>
        <taxon>Cnidaria</taxon>
        <taxon>Anthozoa</taxon>
        <taxon>Hexacorallia</taxon>
        <taxon>Scleractinia</taxon>
        <taxon>Caryophylliina</taxon>
        <taxon>Caryophylliidae</taxon>
        <taxon>Desmophyllum</taxon>
    </lineage>
</organism>
<dbReference type="EC" id="2.3.1.37" evidence="6 20"/>
<evidence type="ECO:0000256" key="17">
    <source>
        <dbReference type="ARBA" id="ARBA00032773"/>
    </source>
</evidence>
<evidence type="ECO:0000256" key="8">
    <source>
        <dbReference type="ARBA" id="ARBA00022792"/>
    </source>
</evidence>
<dbReference type="InterPro" id="IPR001917">
    <property type="entry name" value="Aminotrans_II_pyridoxalP_BS"/>
</dbReference>
<dbReference type="GO" id="GO:0003870">
    <property type="term" value="F:5-aminolevulinate synthase activity"/>
    <property type="evidence" value="ECO:0007669"/>
    <property type="project" value="UniProtKB-EC"/>
</dbReference>
<dbReference type="FunFam" id="3.40.640.10:FF:000006">
    <property type="entry name" value="5-aminolevulinate synthase, mitochondrial"/>
    <property type="match status" value="1"/>
</dbReference>
<evidence type="ECO:0000256" key="9">
    <source>
        <dbReference type="ARBA" id="ARBA00022898"/>
    </source>
</evidence>
<comment type="caution">
    <text evidence="23">The sequence shown here is derived from an EMBL/GenBank/DDBJ whole genome shotgun (WGS) entry which is preliminary data.</text>
</comment>
<keyword evidence="10" id="KW-0809">Transit peptide</keyword>
<keyword evidence="12 20" id="KW-0350">Heme biosynthesis</keyword>
<dbReference type="GO" id="GO:0005743">
    <property type="term" value="C:mitochondrial inner membrane"/>
    <property type="evidence" value="ECO:0007669"/>
    <property type="project" value="UniProtKB-SubCell"/>
</dbReference>
<dbReference type="InterPro" id="IPR015421">
    <property type="entry name" value="PyrdxlP-dep_Trfase_major"/>
</dbReference>
<dbReference type="SUPFAM" id="SSF53383">
    <property type="entry name" value="PLP-dependent transferases"/>
    <property type="match status" value="1"/>
</dbReference>
<evidence type="ECO:0000256" key="4">
    <source>
        <dbReference type="ARBA" id="ARBA00005029"/>
    </source>
</evidence>
<dbReference type="EMBL" id="MU826371">
    <property type="protein sequence ID" value="KAJ7377892.1"/>
    <property type="molecule type" value="Genomic_DNA"/>
</dbReference>
<dbReference type="Gene3D" id="3.40.640.10">
    <property type="entry name" value="Type I PLP-dependent aspartate aminotransferase-like (Major domain)"/>
    <property type="match status" value="1"/>
</dbReference>
<dbReference type="GO" id="GO:0005759">
    <property type="term" value="C:mitochondrial matrix"/>
    <property type="evidence" value="ECO:0007669"/>
    <property type="project" value="InterPro"/>
</dbReference>
<dbReference type="PANTHER" id="PTHR13693">
    <property type="entry name" value="CLASS II AMINOTRANSFERASE/8-AMINO-7-OXONONANOATE SYNTHASE"/>
    <property type="match status" value="1"/>
</dbReference>
<keyword evidence="7 20" id="KW-0808">Transferase</keyword>
<feature type="domain" description="Aminotransferase class I/classII large" evidence="21">
    <location>
        <begin position="210"/>
        <end position="556"/>
    </location>
</feature>
<keyword evidence="11" id="KW-0496">Mitochondrion</keyword>
<dbReference type="InterPro" id="IPR015424">
    <property type="entry name" value="PyrdxlP-dep_Trfase"/>
</dbReference>
<sequence length="600" mass="65481">MELAKKCPFLARVPSSFVRKARGPVLVSYAERCPVMSEVLHKTSEVPEKNTGAKTLGATTSAGKCPFMHGAAVEDTQLKTNGFVGCACDYQEGACKKDATVESDGKCPFSSGKLVVDALQKIHPTPAMKVGNVFAQPTGVRQMVTMPLGVQGPAPSIEAFQSHFDYDRFFLGEIEKKKQDNTYRIFKRVNRLAETFPHAKDYSNSLSGNDVTVWCSNDYLGMSRHPEVLKTARETIEKHGVGAGGTRNISGTSSYHETLESKLAEIHKKEAALLFTSCYVANDTTLFTLARQLPGCLIFSDAGNHASMIQGIRNSGAKKFIFRHNDVEHLEQLLEQADPDAPKIVAFETVHSMTGDVCPLEELCDVAHKYGALTFVDEVHAVGMYGDNGAGIGDRENIMDKMDIISGTLGKAFGVIGGYIAATAALVDNVRSYGSGFIFTTSLPPVTVNSAITSINILASDEGQQLRVKHQSVVRTLRNKLVSVGLPVVYAPSQIIPVHVGDAAKCTAISNEMLTKYGMYVQSINYPTVERGKERLRIAPTPEHTEAMMDKFVEALVKVWNNHDMGFLTPVCTTECDCQERCITYKELDCNKYASQVGAY</sequence>
<evidence type="ECO:0000256" key="19">
    <source>
        <dbReference type="RuleBase" id="RU003693"/>
    </source>
</evidence>
<comment type="catalytic activity">
    <reaction evidence="18">
        <text>succinyl-CoA + glycine + H(+) = 5-aminolevulinate + CO2 + CoA</text>
        <dbReference type="Rhea" id="RHEA:12921"/>
        <dbReference type="ChEBI" id="CHEBI:15378"/>
        <dbReference type="ChEBI" id="CHEBI:16526"/>
        <dbReference type="ChEBI" id="CHEBI:57287"/>
        <dbReference type="ChEBI" id="CHEBI:57292"/>
        <dbReference type="ChEBI" id="CHEBI:57305"/>
        <dbReference type="ChEBI" id="CHEBI:356416"/>
        <dbReference type="EC" id="2.3.1.37"/>
    </reaction>
    <physiologicalReaction direction="left-to-right" evidence="18">
        <dbReference type="Rhea" id="RHEA:12922"/>
    </physiologicalReaction>
</comment>
<dbReference type="Gene3D" id="3.90.1150.10">
    <property type="entry name" value="Aspartate Aminotransferase, domain 1"/>
    <property type="match status" value="1"/>
</dbReference>
<comment type="pathway">
    <text evidence="4 20">Porphyrin-containing compound metabolism; protoporphyrin-IX biosynthesis; 5-aminolevulinate from glycine: step 1/1.</text>
</comment>
<dbReference type="Pfam" id="PF00155">
    <property type="entry name" value="Aminotran_1_2"/>
    <property type="match status" value="1"/>
</dbReference>
<dbReference type="Pfam" id="PF09029">
    <property type="entry name" value="Preseq_ALAS"/>
    <property type="match status" value="1"/>
</dbReference>
<dbReference type="CDD" id="cd06454">
    <property type="entry name" value="KBL_like"/>
    <property type="match status" value="1"/>
</dbReference>
<evidence type="ECO:0000256" key="14">
    <source>
        <dbReference type="ARBA" id="ARBA00023315"/>
    </source>
</evidence>
<comment type="subcellular location">
    <subcellularLocation>
        <location evidence="2">Membrane</location>
        <topology evidence="2">Peripheral membrane protein</topology>
    </subcellularLocation>
    <subcellularLocation>
        <location evidence="3">Mitochondrion inner membrane</location>
    </subcellularLocation>
</comment>
<accession>A0A9X0CVT1</accession>
<evidence type="ECO:0000256" key="10">
    <source>
        <dbReference type="ARBA" id="ARBA00022946"/>
    </source>
</evidence>
<gene>
    <name evidence="23" type="primary">ALAS1</name>
    <name evidence="23" type="ORF">OS493_025786</name>
</gene>
<comment type="similarity">
    <text evidence="5 19">Belongs to the class-II pyridoxal-phosphate-dependent aminotransferase family.</text>
</comment>
<evidence type="ECO:0000256" key="15">
    <source>
        <dbReference type="ARBA" id="ARBA00031691"/>
    </source>
</evidence>
<evidence type="ECO:0000256" key="16">
    <source>
        <dbReference type="ARBA" id="ARBA00031945"/>
    </source>
</evidence>
<evidence type="ECO:0000256" key="6">
    <source>
        <dbReference type="ARBA" id="ARBA00013257"/>
    </source>
</evidence>
<keyword evidence="8" id="KW-0999">Mitochondrion inner membrane</keyword>
<feature type="domain" description="5-aminolevulinate synthase presequence" evidence="22">
    <location>
        <begin position="3"/>
        <end position="109"/>
    </location>
</feature>
<proteinExistence type="inferred from homology"/>
<evidence type="ECO:0000256" key="1">
    <source>
        <dbReference type="ARBA" id="ARBA00001933"/>
    </source>
</evidence>
<evidence type="ECO:0000256" key="7">
    <source>
        <dbReference type="ARBA" id="ARBA00022679"/>
    </source>
</evidence>
<dbReference type="Proteomes" id="UP001163046">
    <property type="component" value="Unassembled WGS sequence"/>
</dbReference>
<keyword evidence="14 20" id="KW-0012">Acyltransferase</keyword>
<dbReference type="NCBIfam" id="TIGR01821">
    <property type="entry name" value="5aminolev_synth"/>
    <property type="match status" value="1"/>
</dbReference>
<keyword evidence="24" id="KW-1185">Reference proteome</keyword>
<evidence type="ECO:0000256" key="13">
    <source>
        <dbReference type="ARBA" id="ARBA00023136"/>
    </source>
</evidence>
<dbReference type="GO" id="GO:0030170">
    <property type="term" value="F:pyridoxal phosphate binding"/>
    <property type="evidence" value="ECO:0007669"/>
    <property type="project" value="UniProtKB-UniRule"/>
</dbReference>
<dbReference type="GO" id="GO:0006782">
    <property type="term" value="P:protoporphyrinogen IX biosynthetic process"/>
    <property type="evidence" value="ECO:0007669"/>
    <property type="project" value="UniProtKB-UniRule"/>
</dbReference>
<keyword evidence="9 19" id="KW-0663">Pyridoxal phosphate</keyword>
<dbReference type="OrthoDB" id="10263824at2759"/>
<protein>
    <recommendedName>
        <fullName evidence="6 20">5-aminolevulinate synthase</fullName>
        <ecNumber evidence="6 20">2.3.1.37</ecNumber>
    </recommendedName>
    <alternativeName>
        <fullName evidence="15 20">5-aminolevulinic acid synthase</fullName>
    </alternativeName>
    <alternativeName>
        <fullName evidence="16 20">Delta-ALA synthase</fullName>
    </alternativeName>
    <alternativeName>
        <fullName evidence="17 20">Delta-aminolevulinate synthase</fullName>
    </alternativeName>
</protein>
<dbReference type="InterPro" id="IPR010961">
    <property type="entry name" value="4pyrrol_synth_NH2levulA_synth"/>
</dbReference>
<keyword evidence="13" id="KW-0472">Membrane</keyword>
<evidence type="ECO:0000256" key="11">
    <source>
        <dbReference type="ARBA" id="ARBA00023128"/>
    </source>
</evidence>
<evidence type="ECO:0000256" key="20">
    <source>
        <dbReference type="RuleBase" id="RU910713"/>
    </source>
</evidence>
<evidence type="ECO:0000259" key="21">
    <source>
        <dbReference type="Pfam" id="PF00155"/>
    </source>
</evidence>
<dbReference type="InterPro" id="IPR015422">
    <property type="entry name" value="PyrdxlP-dep_Trfase_small"/>
</dbReference>